<protein>
    <recommendedName>
        <fullName evidence="3">C2H2-type domain-containing protein</fullName>
    </recommendedName>
</protein>
<name>A0ABR2Z6H3_9AGAR</name>
<evidence type="ECO:0000313" key="2">
    <source>
        <dbReference type="Proteomes" id="UP001437256"/>
    </source>
</evidence>
<comment type="caution">
    <text evidence="1">The sequence shown here is derived from an EMBL/GenBank/DDBJ whole genome shotgun (WGS) entry which is preliminary data.</text>
</comment>
<reference evidence="1 2" key="1">
    <citation type="submission" date="2024-05" db="EMBL/GenBank/DDBJ databases">
        <title>A draft genome resource for the thread blight pathogen Marasmius tenuissimus strain MS-2.</title>
        <authorList>
            <person name="Yulfo-Soto G.E."/>
            <person name="Baruah I.K."/>
            <person name="Amoako-Attah I."/>
            <person name="Bukari Y."/>
            <person name="Meinhardt L.W."/>
            <person name="Bailey B.A."/>
            <person name="Cohen S.P."/>
        </authorList>
    </citation>
    <scope>NUCLEOTIDE SEQUENCE [LARGE SCALE GENOMIC DNA]</scope>
    <source>
        <strain evidence="1 2">MS-2</strain>
    </source>
</reference>
<proteinExistence type="predicted"/>
<sequence length="511" mass="57773">MKACKKRSELKAYIKEREQYLERLVTVSFESFIIQILGMADEVQHADLCSTWVYNDCDWQQEEAKRAREARFDAIRARLSAQGYTHDDYWDYGNDLDLDSDTPLTEPELERHRTKLINTRAKWLLIDNFSAVSRITRTAASESYTVFPFVVARCALIINRYLAYKRSIPPSEWRNLLSPDIAWYLPSMKPIIALPGDVDVTPEMVQAAAIDDQFAHEIHQYIDRVKDLAMYNFFPSADHRKDNVYAVWSNSEQHSGFGVQKDVLMDLDPANIQGRCHFCNRIGTSPLTLARHLTNGECLLEVDVRLCGAPCDERMLFYSRTSSGLLVETFGVGVLGTGGDNAPNAVKASEMDERGAWYRCLRCKPEGGDGEMEADKSGTHAGKPVFVGTWRECLIHAFDWGGHNASKGRRTENTAHADQGTDNPVFRILSDDEVSQLGLKDKRKCWLCAYCTLNVAELSTKEEMVRHLDGLHGISEPRIPKDFFYAADDERLADNSNVEGESVDLSISMGK</sequence>
<dbReference type="Proteomes" id="UP001437256">
    <property type="component" value="Unassembled WGS sequence"/>
</dbReference>
<organism evidence="1 2">
    <name type="scientific">Marasmius tenuissimus</name>
    <dbReference type="NCBI Taxonomy" id="585030"/>
    <lineage>
        <taxon>Eukaryota</taxon>
        <taxon>Fungi</taxon>
        <taxon>Dikarya</taxon>
        <taxon>Basidiomycota</taxon>
        <taxon>Agaricomycotina</taxon>
        <taxon>Agaricomycetes</taxon>
        <taxon>Agaricomycetidae</taxon>
        <taxon>Agaricales</taxon>
        <taxon>Marasmiineae</taxon>
        <taxon>Marasmiaceae</taxon>
        <taxon>Marasmius</taxon>
    </lineage>
</organism>
<evidence type="ECO:0008006" key="3">
    <source>
        <dbReference type="Google" id="ProtNLM"/>
    </source>
</evidence>
<dbReference type="EMBL" id="JBBXMP010000805">
    <property type="protein sequence ID" value="KAL0056935.1"/>
    <property type="molecule type" value="Genomic_DNA"/>
</dbReference>
<gene>
    <name evidence="1" type="ORF">AAF712_016449</name>
</gene>
<evidence type="ECO:0000313" key="1">
    <source>
        <dbReference type="EMBL" id="KAL0056935.1"/>
    </source>
</evidence>
<accession>A0ABR2Z6H3</accession>
<keyword evidence="2" id="KW-1185">Reference proteome</keyword>